<proteinExistence type="inferred from homology"/>
<reference evidence="8" key="1">
    <citation type="journal article" date="2019" name="Int. J. Syst. Evol. Microbiol.">
        <title>The Global Catalogue of Microorganisms (GCM) 10K type strain sequencing project: providing services to taxonomists for standard genome sequencing and annotation.</title>
        <authorList>
            <consortium name="The Broad Institute Genomics Platform"/>
            <consortium name="The Broad Institute Genome Sequencing Center for Infectious Disease"/>
            <person name="Wu L."/>
            <person name="Ma J."/>
        </authorList>
    </citation>
    <scope>NUCLEOTIDE SEQUENCE [LARGE SCALE GENOMIC DNA]</scope>
    <source>
        <strain evidence="8">JCM 32206</strain>
    </source>
</reference>
<keyword evidence="2" id="KW-0813">Transport</keyword>
<dbReference type="SUPFAM" id="SSF53822">
    <property type="entry name" value="Periplasmic binding protein-like I"/>
    <property type="match status" value="1"/>
</dbReference>
<gene>
    <name evidence="7" type="ORF">GCM10023094_28020</name>
</gene>
<comment type="similarity">
    <text evidence="1">Belongs to the leucine-binding protein family.</text>
</comment>
<evidence type="ECO:0000256" key="1">
    <source>
        <dbReference type="ARBA" id="ARBA00010062"/>
    </source>
</evidence>
<accession>A0ABP8P5S5</accession>
<name>A0ABP8P5S5_9NOCA</name>
<protein>
    <submittedName>
        <fullName evidence="7">Branched-chain amino acid ABC transporter substrate-binding protein</fullName>
    </submittedName>
</protein>
<feature type="chain" id="PRO_5045472612" evidence="5">
    <location>
        <begin position="22"/>
        <end position="408"/>
    </location>
</feature>
<evidence type="ECO:0000256" key="2">
    <source>
        <dbReference type="ARBA" id="ARBA00022448"/>
    </source>
</evidence>
<dbReference type="Proteomes" id="UP001501183">
    <property type="component" value="Unassembled WGS sequence"/>
</dbReference>
<evidence type="ECO:0000256" key="4">
    <source>
        <dbReference type="ARBA" id="ARBA00022970"/>
    </source>
</evidence>
<evidence type="ECO:0000256" key="5">
    <source>
        <dbReference type="SAM" id="SignalP"/>
    </source>
</evidence>
<dbReference type="InterPro" id="IPR000709">
    <property type="entry name" value="Leu_Ile_Val-bd"/>
</dbReference>
<keyword evidence="8" id="KW-1185">Reference proteome</keyword>
<organism evidence="7 8">
    <name type="scientific">Rhodococcus olei</name>
    <dbReference type="NCBI Taxonomy" id="2161675"/>
    <lineage>
        <taxon>Bacteria</taxon>
        <taxon>Bacillati</taxon>
        <taxon>Actinomycetota</taxon>
        <taxon>Actinomycetes</taxon>
        <taxon>Mycobacteriales</taxon>
        <taxon>Nocardiaceae</taxon>
        <taxon>Rhodococcus</taxon>
    </lineage>
</organism>
<keyword evidence="4" id="KW-0029">Amino-acid transport</keyword>
<dbReference type="InterPro" id="IPR028081">
    <property type="entry name" value="Leu-bd"/>
</dbReference>
<feature type="domain" description="Leucine-binding protein" evidence="6">
    <location>
        <begin position="81"/>
        <end position="388"/>
    </location>
</feature>
<dbReference type="EMBL" id="BAABFB010000044">
    <property type="protein sequence ID" value="GAA4480852.1"/>
    <property type="molecule type" value="Genomic_DNA"/>
</dbReference>
<dbReference type="PROSITE" id="PS51257">
    <property type="entry name" value="PROKAR_LIPOPROTEIN"/>
    <property type="match status" value="1"/>
</dbReference>
<dbReference type="PANTHER" id="PTHR47151:SF2">
    <property type="entry name" value="AMINO ACID BINDING PROTEIN"/>
    <property type="match status" value="1"/>
</dbReference>
<dbReference type="PRINTS" id="PR00337">
    <property type="entry name" value="LEUILEVALBP"/>
</dbReference>
<dbReference type="RefSeq" id="WP_345345833.1">
    <property type="nucleotide sequence ID" value="NZ_BAABFB010000044.1"/>
</dbReference>
<dbReference type="InterPro" id="IPR028082">
    <property type="entry name" value="Peripla_BP_I"/>
</dbReference>
<comment type="caution">
    <text evidence="7">The sequence shown here is derived from an EMBL/GenBank/DDBJ whole genome shotgun (WGS) entry which is preliminary data.</text>
</comment>
<feature type="signal peptide" evidence="5">
    <location>
        <begin position="1"/>
        <end position="21"/>
    </location>
</feature>
<sequence>MHRRAARSALVLSVAATLAVAGCGSKSTDNGSSGGGTGGSSSGLSIVPQVLLDASGAQVASADVTDAADPAGSGNASCQGVSIAMAGALTGANAALGQNILNGAKLALDKHNKNNPNCQVTIKQFDTEGDPQKATQVAPNIVSDQSIIGLLGPAFSGETKATGPVFNQAGLPFLTASATNPTLTQNGWTTFFRGLGNDNSQGSVVAKYLTGTLGAKKVCVIQDDSDYGVGLAKVVTENLGAGADAACSASVKTGQKDFSAAVSQIKAQNPDAIWYSGYYAEAAPFVTQLREGGVTALFSSGDGTNDPEFVKQAGESAKDAILTCPCIPAPSALADQYEALSGQAPGVYSVEGYDLTTIMLAAIDSGVKDRAGLLGFVRNYDGQGVGKRYQWNAQGELSNALIQIYKVN</sequence>
<evidence type="ECO:0000259" key="6">
    <source>
        <dbReference type="Pfam" id="PF13458"/>
    </source>
</evidence>
<dbReference type="Gene3D" id="3.40.50.2300">
    <property type="match status" value="2"/>
</dbReference>
<evidence type="ECO:0000313" key="8">
    <source>
        <dbReference type="Proteomes" id="UP001501183"/>
    </source>
</evidence>
<dbReference type="CDD" id="cd06342">
    <property type="entry name" value="PBP1_ABC_LIVBP-like"/>
    <property type="match status" value="1"/>
</dbReference>
<evidence type="ECO:0000313" key="7">
    <source>
        <dbReference type="EMBL" id="GAA4480852.1"/>
    </source>
</evidence>
<dbReference type="PANTHER" id="PTHR47151">
    <property type="entry name" value="LEU/ILE/VAL-BINDING ABC TRANSPORTER SUBUNIT"/>
    <property type="match status" value="1"/>
</dbReference>
<dbReference type="Pfam" id="PF13458">
    <property type="entry name" value="Peripla_BP_6"/>
    <property type="match status" value="1"/>
</dbReference>
<evidence type="ECO:0000256" key="3">
    <source>
        <dbReference type="ARBA" id="ARBA00022729"/>
    </source>
</evidence>
<keyword evidence="3 5" id="KW-0732">Signal</keyword>